<keyword evidence="1" id="KW-1133">Transmembrane helix</keyword>
<organism evidence="2 3">
    <name type="scientific">Chitiniphilus purpureus</name>
    <dbReference type="NCBI Taxonomy" id="2981137"/>
    <lineage>
        <taxon>Bacteria</taxon>
        <taxon>Pseudomonadati</taxon>
        <taxon>Pseudomonadota</taxon>
        <taxon>Betaproteobacteria</taxon>
        <taxon>Neisseriales</taxon>
        <taxon>Chitinibacteraceae</taxon>
        <taxon>Chitiniphilus</taxon>
    </lineage>
</organism>
<keyword evidence="1" id="KW-0812">Transmembrane</keyword>
<evidence type="ECO:0000256" key="1">
    <source>
        <dbReference type="SAM" id="Phobius"/>
    </source>
</evidence>
<proteinExistence type="predicted"/>
<name>A0ABY6DRX3_9NEIS</name>
<feature type="transmembrane region" description="Helical" evidence="1">
    <location>
        <begin position="26"/>
        <end position="43"/>
    </location>
</feature>
<gene>
    <name evidence="2" type="ORF">N8I74_08975</name>
</gene>
<sequence>MYIVLIGYLYVIVMLAAGTGDPAKGIALVVMLGLLPTWLWFWLRRQGQIKRAQKRAEQQQAQIGADER</sequence>
<dbReference type="RefSeq" id="WP_263126555.1">
    <property type="nucleotide sequence ID" value="NZ_CP106753.1"/>
</dbReference>
<accession>A0ABY6DRX3</accession>
<keyword evidence="3" id="KW-1185">Reference proteome</keyword>
<keyword evidence="1" id="KW-0472">Membrane</keyword>
<reference evidence="2" key="1">
    <citation type="submission" date="2022-10" db="EMBL/GenBank/DDBJ databases">
        <title>Chitiniphilus purpureus sp. nov., a novel chitin-degrading bacterium isolated from crawfish pond sediment.</title>
        <authorList>
            <person name="Li K."/>
        </authorList>
    </citation>
    <scope>NUCLEOTIDE SEQUENCE</scope>
    <source>
        <strain evidence="2">CD1</strain>
    </source>
</reference>
<evidence type="ECO:0000313" key="3">
    <source>
        <dbReference type="Proteomes" id="UP001061302"/>
    </source>
</evidence>
<protein>
    <submittedName>
        <fullName evidence="2">Uncharacterized protein</fullName>
    </submittedName>
</protein>
<dbReference type="EMBL" id="CP106753">
    <property type="protein sequence ID" value="UXY17125.1"/>
    <property type="molecule type" value="Genomic_DNA"/>
</dbReference>
<evidence type="ECO:0000313" key="2">
    <source>
        <dbReference type="EMBL" id="UXY17125.1"/>
    </source>
</evidence>
<dbReference type="Proteomes" id="UP001061302">
    <property type="component" value="Chromosome"/>
</dbReference>